<keyword evidence="3 4" id="KW-0456">Lyase</keyword>
<evidence type="ECO:0000256" key="1">
    <source>
        <dbReference type="ARBA" id="ARBA00009798"/>
    </source>
</evidence>
<dbReference type="PIRSF" id="PIRSF006181">
    <property type="entry name" value="EbsC_YbaK"/>
    <property type="match status" value="1"/>
</dbReference>
<dbReference type="SUPFAM" id="SSF55826">
    <property type="entry name" value="YbaK/ProRS associated domain"/>
    <property type="match status" value="1"/>
</dbReference>
<dbReference type="CDD" id="cd00002">
    <property type="entry name" value="YbaK_deacylase"/>
    <property type="match status" value="1"/>
</dbReference>
<dbReference type="PANTHER" id="PTHR30411:SF0">
    <property type="entry name" value="CYS-TRNA(PRO)_CYS-TRNA(CYS) DEACYLASE YBAK"/>
    <property type="match status" value="1"/>
</dbReference>
<dbReference type="Pfam" id="PF04073">
    <property type="entry name" value="tRNA_edit"/>
    <property type="match status" value="1"/>
</dbReference>
<evidence type="ECO:0000256" key="4">
    <source>
        <dbReference type="PIRNR" id="PIRNR006181"/>
    </source>
</evidence>
<protein>
    <recommendedName>
        <fullName evidence="4">Cys-tRNA(Pro)/Cys-tRNA(Cys) deacylase</fullName>
        <ecNumber evidence="4">4.2.-.-</ecNumber>
    </recommendedName>
</protein>
<dbReference type="PANTHER" id="PTHR30411">
    <property type="entry name" value="CYTOPLASMIC PROTEIN"/>
    <property type="match status" value="1"/>
</dbReference>
<dbReference type="EMBL" id="CP116507">
    <property type="protein sequence ID" value="WCG22649.1"/>
    <property type="molecule type" value="Genomic_DNA"/>
</dbReference>
<dbReference type="GO" id="GO:0016829">
    <property type="term" value="F:lyase activity"/>
    <property type="evidence" value="ECO:0007669"/>
    <property type="project" value="UniProtKB-KW"/>
</dbReference>
<evidence type="ECO:0000259" key="5">
    <source>
        <dbReference type="Pfam" id="PF04073"/>
    </source>
</evidence>
<dbReference type="InterPro" id="IPR007214">
    <property type="entry name" value="YbaK/aa-tRNA-synth-assoc-dom"/>
</dbReference>
<evidence type="ECO:0000256" key="3">
    <source>
        <dbReference type="ARBA" id="ARBA00023239"/>
    </source>
</evidence>
<name>A0AAE9XNM9_9ENTE</name>
<gene>
    <name evidence="6" type="primary">ybaK</name>
    <name evidence="6" type="ORF">PML95_09715</name>
</gene>
<dbReference type="NCBIfam" id="TIGR00011">
    <property type="entry name" value="YbaK_EbsC"/>
    <property type="match status" value="1"/>
</dbReference>
<evidence type="ECO:0000256" key="2">
    <source>
        <dbReference type="ARBA" id="ARBA00022917"/>
    </source>
</evidence>
<dbReference type="InterPro" id="IPR004369">
    <property type="entry name" value="Prolyl-tRNA_editing_YbaK/EbsC"/>
</dbReference>
<dbReference type="GO" id="GO:0006412">
    <property type="term" value="P:translation"/>
    <property type="evidence" value="ECO:0007669"/>
    <property type="project" value="UniProtKB-KW"/>
</dbReference>
<dbReference type="Gene3D" id="3.90.960.10">
    <property type="entry name" value="YbaK/aminoacyl-tRNA synthetase-associated domain"/>
    <property type="match status" value="1"/>
</dbReference>
<sequence>MKKKKHHVKTNAVRFLEKNKIPHETREFEVGETHASAKEIAITLGIAPEKLYKTIVLVGKQTGPLVTVIPSHHSLDLKKVAKVSGNKKVELLSLNDLEKVTGYIRGGCSPIGMKKHFPTYLASEAMQCEEIYVSAGKRGYQMRLAPKDLQAATRAEVADICE</sequence>
<dbReference type="RefSeq" id="WP_248855989.1">
    <property type="nucleotide sequence ID" value="NZ_CP090216.1"/>
</dbReference>
<keyword evidence="2 4" id="KW-0648">Protein biosynthesis</keyword>
<evidence type="ECO:0000313" key="6">
    <source>
        <dbReference type="EMBL" id="WCG22649.1"/>
    </source>
</evidence>
<dbReference type="Proteomes" id="UP001179600">
    <property type="component" value="Chromosome"/>
</dbReference>
<proteinExistence type="inferred from homology"/>
<dbReference type="InterPro" id="IPR036754">
    <property type="entry name" value="YbaK/aa-tRNA-synt-asso_dom_sf"/>
</dbReference>
<organism evidence="6 7">
    <name type="scientific">Vagococcus lutrae</name>
    <dbReference type="NCBI Taxonomy" id="81947"/>
    <lineage>
        <taxon>Bacteria</taxon>
        <taxon>Bacillati</taxon>
        <taxon>Bacillota</taxon>
        <taxon>Bacilli</taxon>
        <taxon>Lactobacillales</taxon>
        <taxon>Enterococcaceae</taxon>
        <taxon>Vagococcus</taxon>
    </lineage>
</organism>
<accession>A0AAE9XNM9</accession>
<reference evidence="6" key="1">
    <citation type="submission" date="2023-01" db="EMBL/GenBank/DDBJ databases">
        <title>Oxazolidinone resistance genes in florfenicol resistant enterococci from beef cattle and veal calves at slaughter.</title>
        <authorList>
            <person name="Biggel M."/>
        </authorList>
    </citation>
    <scope>NUCLEOTIDE SEQUENCE</scope>
    <source>
        <strain evidence="6">K204-1</strain>
    </source>
</reference>
<comment type="similarity">
    <text evidence="1 4">Belongs to the prolyl-tRNA editing family. YbaK/EbsC subfamily.</text>
</comment>
<feature type="domain" description="YbaK/aminoacyl-tRNA synthetase-associated" evidence="5">
    <location>
        <begin position="35"/>
        <end position="150"/>
    </location>
</feature>
<dbReference type="AlphaFoldDB" id="A0AAE9XNM9"/>
<dbReference type="GO" id="GO:0002161">
    <property type="term" value="F:aminoacyl-tRNA deacylase activity"/>
    <property type="evidence" value="ECO:0007669"/>
    <property type="project" value="InterPro"/>
</dbReference>
<evidence type="ECO:0000313" key="7">
    <source>
        <dbReference type="Proteomes" id="UP001179600"/>
    </source>
</evidence>
<dbReference type="EC" id="4.2.-.-" evidence="4"/>